<accession>A0A7U7G8U5</accession>
<sequence>MKTPSLVIACVTLLATTSVHAIDAKYRRLLERSGCTQVTETQGCDINKTKAQNAKAGFGSTAPAHSSATSGTRVAEKACLAKVAKTVGKPSKTLKVTEVLTGEAGIGVTIKVPGATAPWSCLSDAQGHVQNASFTGKDGD</sequence>
<keyword evidence="3" id="KW-1185">Reference proteome</keyword>
<gene>
    <name evidence="2" type="ORF">BN874_130055</name>
</gene>
<feature type="chain" id="PRO_5031427223" description="Secreted protein" evidence="1">
    <location>
        <begin position="22"/>
        <end position="140"/>
    </location>
</feature>
<reference evidence="2 3" key="1">
    <citation type="journal article" date="2014" name="ISME J.">
        <title>Candidatus Competibacter-lineage genomes retrieved from metagenomes reveal functional metabolic diversity.</title>
        <authorList>
            <person name="McIlroy S.J."/>
            <person name="Albertsen M."/>
            <person name="Andresen E.K."/>
            <person name="Saunders A.M."/>
            <person name="Kristiansen R."/>
            <person name="Stokholm-Bjerregaard M."/>
            <person name="Nielsen K.L."/>
            <person name="Nielsen P.H."/>
        </authorList>
    </citation>
    <scope>NUCLEOTIDE SEQUENCE [LARGE SCALE GENOMIC DNA]</scope>
    <source>
        <strain evidence="2 3">Run_B_J11</strain>
    </source>
</reference>
<dbReference type="AlphaFoldDB" id="A0A7U7G8U5"/>
<dbReference type="OrthoDB" id="5592783at2"/>
<proteinExistence type="predicted"/>
<protein>
    <recommendedName>
        <fullName evidence="4">Secreted protein</fullName>
    </recommendedName>
</protein>
<dbReference type="EMBL" id="CBTK010000035">
    <property type="protein sequence ID" value="CDH43730.1"/>
    <property type="molecule type" value="Genomic_DNA"/>
</dbReference>
<name>A0A7U7G8U5_9GAMM</name>
<evidence type="ECO:0008006" key="4">
    <source>
        <dbReference type="Google" id="ProtNLM"/>
    </source>
</evidence>
<dbReference type="RefSeq" id="WP_154724718.1">
    <property type="nucleotide sequence ID" value="NZ_CBTK010000035.1"/>
</dbReference>
<feature type="signal peptide" evidence="1">
    <location>
        <begin position="1"/>
        <end position="21"/>
    </location>
</feature>
<evidence type="ECO:0000313" key="2">
    <source>
        <dbReference type="EMBL" id="CDH43730.1"/>
    </source>
</evidence>
<evidence type="ECO:0000256" key="1">
    <source>
        <dbReference type="SAM" id="SignalP"/>
    </source>
</evidence>
<dbReference type="Proteomes" id="UP000019184">
    <property type="component" value="Unassembled WGS sequence"/>
</dbReference>
<keyword evidence="1" id="KW-0732">Signal</keyword>
<evidence type="ECO:0000313" key="3">
    <source>
        <dbReference type="Proteomes" id="UP000019184"/>
    </source>
</evidence>
<comment type="caution">
    <text evidence="2">The sequence shown here is derived from an EMBL/GenBank/DDBJ whole genome shotgun (WGS) entry which is preliminary data.</text>
</comment>
<organism evidence="2 3">
    <name type="scientific">Candidatus Contendobacter odensis Run_B_J11</name>
    <dbReference type="NCBI Taxonomy" id="1400861"/>
    <lineage>
        <taxon>Bacteria</taxon>
        <taxon>Pseudomonadati</taxon>
        <taxon>Pseudomonadota</taxon>
        <taxon>Gammaproteobacteria</taxon>
        <taxon>Candidatus Competibacteraceae</taxon>
        <taxon>Candidatus Contendibacter</taxon>
    </lineage>
</organism>